<evidence type="ECO:0008006" key="5">
    <source>
        <dbReference type="Google" id="ProtNLM"/>
    </source>
</evidence>
<organism evidence="3 4">
    <name type="scientific">Dulcicalothrix desertica PCC 7102</name>
    <dbReference type="NCBI Taxonomy" id="232991"/>
    <lineage>
        <taxon>Bacteria</taxon>
        <taxon>Bacillati</taxon>
        <taxon>Cyanobacteriota</taxon>
        <taxon>Cyanophyceae</taxon>
        <taxon>Nostocales</taxon>
        <taxon>Calotrichaceae</taxon>
        <taxon>Dulcicalothrix</taxon>
    </lineage>
</organism>
<dbReference type="InterPro" id="IPR006935">
    <property type="entry name" value="Helicase/UvrB_N"/>
</dbReference>
<dbReference type="SMART" id="SM00487">
    <property type="entry name" value="DEXDc"/>
    <property type="match status" value="1"/>
</dbReference>
<evidence type="ECO:0000313" key="4">
    <source>
        <dbReference type="Proteomes" id="UP000271624"/>
    </source>
</evidence>
<gene>
    <name evidence="3" type="ORF">DSM106972_040540</name>
</gene>
<proteinExistence type="predicted"/>
<dbReference type="Gene3D" id="3.40.50.300">
    <property type="entry name" value="P-loop containing nucleotide triphosphate hydrolases"/>
    <property type="match status" value="2"/>
</dbReference>
<comment type="caution">
    <text evidence="3">The sequence shown here is derived from an EMBL/GenBank/DDBJ whole genome shotgun (WGS) entry which is preliminary data.</text>
</comment>
<protein>
    <recommendedName>
        <fullName evidence="5">Helicase</fullName>
    </recommendedName>
</protein>
<dbReference type="PANTHER" id="PTHR47396:SF1">
    <property type="entry name" value="ATP-DEPENDENT HELICASE IRC3-RELATED"/>
    <property type="match status" value="1"/>
</dbReference>
<dbReference type="OrthoDB" id="9802848at2"/>
<accession>A0A3S1CNF4</accession>
<dbReference type="InterPro" id="IPR027417">
    <property type="entry name" value="P-loop_NTPase"/>
</dbReference>
<name>A0A3S1CNF4_9CYAN</name>
<reference evidence="3" key="2">
    <citation type="journal article" date="2019" name="Genome Biol. Evol.">
        <title>Day and night: Metabolic profiles and evolutionary relationships of six axenic non-marine cyanobacteria.</title>
        <authorList>
            <person name="Will S.E."/>
            <person name="Henke P."/>
            <person name="Boedeker C."/>
            <person name="Huang S."/>
            <person name="Brinkmann H."/>
            <person name="Rohde M."/>
            <person name="Jarek M."/>
            <person name="Friedl T."/>
            <person name="Seufert S."/>
            <person name="Schumacher M."/>
            <person name="Overmann J."/>
            <person name="Neumann-Schaal M."/>
            <person name="Petersen J."/>
        </authorList>
    </citation>
    <scope>NUCLEOTIDE SEQUENCE [LARGE SCALE GENOMIC DNA]</scope>
    <source>
        <strain evidence="3">PCC 7102</strain>
    </source>
</reference>
<dbReference type="PROSITE" id="PS51192">
    <property type="entry name" value="HELICASE_ATP_BIND_1"/>
    <property type="match status" value="1"/>
</dbReference>
<evidence type="ECO:0000259" key="2">
    <source>
        <dbReference type="PROSITE" id="PS51194"/>
    </source>
</evidence>
<dbReference type="GO" id="GO:0003677">
    <property type="term" value="F:DNA binding"/>
    <property type="evidence" value="ECO:0007669"/>
    <property type="project" value="InterPro"/>
</dbReference>
<dbReference type="GO" id="GO:0016787">
    <property type="term" value="F:hydrolase activity"/>
    <property type="evidence" value="ECO:0007669"/>
    <property type="project" value="InterPro"/>
</dbReference>
<feature type="domain" description="Helicase C-terminal" evidence="2">
    <location>
        <begin position="235"/>
        <end position="377"/>
    </location>
</feature>
<dbReference type="Pfam" id="PF04851">
    <property type="entry name" value="ResIII"/>
    <property type="match status" value="1"/>
</dbReference>
<dbReference type="InterPro" id="IPR014001">
    <property type="entry name" value="Helicase_ATP-bd"/>
</dbReference>
<dbReference type="EMBL" id="RSCL01000009">
    <property type="protein sequence ID" value="RUT05233.1"/>
    <property type="molecule type" value="Genomic_DNA"/>
</dbReference>
<evidence type="ECO:0000313" key="3">
    <source>
        <dbReference type="EMBL" id="RUT05233.1"/>
    </source>
</evidence>
<dbReference type="Proteomes" id="UP000271624">
    <property type="component" value="Unassembled WGS sequence"/>
</dbReference>
<sequence length="824" mass="93218">MLFTASAIQLSSIQQELLEKIENHYHSGKKSCLLFLPTGGGKTVVAADLIARWVQNGKRILFCCHRTKLVGQTVDKLQRFYGIASSVIHGANPVNYKAPVQVAMLQTLSNRDLPPDIDLVIFDEAHTTSYWGTTYNIMLHYSGGVFALSKCKFLGLTGSPWRTKQQQGFCQFYDSLVVGPYLDELAALGEVTPVRHFGWGGLIDYSKLTMGTDDYTAESLELVCDATFNEKVVLEYKRHYGHLNSVVFCGTVKQATDVYTQLNNAGLRTGLIVGTTSTKERDDLYEQYNAGIIKALVGVSVFTEGFDAPICNAAVLAYPTASLSKLYQMSGRPTRKYAGKTYAYLLDFCDNFSRLGFVTEHHPISLCPIEKEPQTFEPKLKSCPQCNALINRYARVCECGYIYSKCSNLAAEIKSRSRKPDFSQYGELLTLSERHQVAYLRRKLHNIINKGSDPSLVVRIFFEHYRKVAPVEWFLGAVFDGDKSPAKMQVWYDYLKRVRPFGDEWWYQYWMEAEFGNKAVNFNNNSNWCKYFGCGADATWEEVFESYRMRVVSASENDVVNANVMLTYAAVALKQWDYVNTFTANRARVSGIQMKMLQLASDVIAAIKECNVAKLKTLINQDLHLWQSAIKYLTHEERIQLTNLLKSYNNEAEEILTLNSNSVQPTDYIGSWCLLNDNRTCLIIKFDSSSGHFVGMLGEKYINFGFNSIDLIVTLGLNMNDEKLPTETPPLWSEIIAKQAPPFYKLLDKLYIFANHHQTRCELELFASSIIYKRLVDDLFNGLLAPIASILKPEDSGNPPRLLVRQFPHKSLATDITDVTDEGK</sequence>
<feature type="domain" description="Helicase ATP-binding" evidence="1">
    <location>
        <begin position="23"/>
        <end position="178"/>
    </location>
</feature>
<dbReference type="SUPFAM" id="SSF52540">
    <property type="entry name" value="P-loop containing nucleoside triphosphate hydrolases"/>
    <property type="match status" value="1"/>
</dbReference>
<evidence type="ECO:0000259" key="1">
    <source>
        <dbReference type="PROSITE" id="PS51192"/>
    </source>
</evidence>
<dbReference type="PROSITE" id="PS51194">
    <property type="entry name" value="HELICASE_CTER"/>
    <property type="match status" value="1"/>
</dbReference>
<dbReference type="GO" id="GO:0005829">
    <property type="term" value="C:cytosol"/>
    <property type="evidence" value="ECO:0007669"/>
    <property type="project" value="TreeGrafter"/>
</dbReference>
<dbReference type="RefSeq" id="WP_127082470.1">
    <property type="nucleotide sequence ID" value="NZ_RSCL01000009.1"/>
</dbReference>
<dbReference type="Pfam" id="PF00271">
    <property type="entry name" value="Helicase_C"/>
    <property type="match status" value="1"/>
</dbReference>
<dbReference type="InterPro" id="IPR001650">
    <property type="entry name" value="Helicase_C-like"/>
</dbReference>
<keyword evidence="4" id="KW-1185">Reference proteome</keyword>
<reference evidence="3" key="1">
    <citation type="submission" date="2018-12" db="EMBL/GenBank/DDBJ databases">
        <authorList>
            <person name="Will S."/>
            <person name="Neumann-Schaal M."/>
            <person name="Henke P."/>
        </authorList>
    </citation>
    <scope>NUCLEOTIDE SEQUENCE</scope>
    <source>
        <strain evidence="3">PCC 7102</strain>
    </source>
</reference>
<dbReference type="PANTHER" id="PTHR47396">
    <property type="entry name" value="TYPE I RESTRICTION ENZYME ECOKI R PROTEIN"/>
    <property type="match status" value="1"/>
</dbReference>
<dbReference type="AlphaFoldDB" id="A0A3S1CNF4"/>
<dbReference type="InterPro" id="IPR050742">
    <property type="entry name" value="Helicase_Restrict-Modif_Enz"/>
</dbReference>
<dbReference type="GO" id="GO:0005524">
    <property type="term" value="F:ATP binding"/>
    <property type="evidence" value="ECO:0007669"/>
    <property type="project" value="InterPro"/>
</dbReference>